<accession>A0A7W7W263</accession>
<evidence type="ECO:0000313" key="12">
    <source>
        <dbReference type="EMBL" id="MBB4931078.1"/>
    </source>
</evidence>
<evidence type="ECO:0000256" key="10">
    <source>
        <dbReference type="ARBA" id="ARBA00031323"/>
    </source>
</evidence>
<dbReference type="Proteomes" id="UP000523007">
    <property type="component" value="Unassembled WGS sequence"/>
</dbReference>
<keyword evidence="7 12" id="KW-0808">Transferase</keyword>
<keyword evidence="6 12" id="KW-0489">Methyltransferase</keyword>
<keyword evidence="13" id="KW-1185">Reference proteome</keyword>
<reference evidence="12 13" key="1">
    <citation type="submission" date="2020-08" db="EMBL/GenBank/DDBJ databases">
        <title>Sequencing the genomes of 1000 actinobacteria strains.</title>
        <authorList>
            <person name="Klenk H.-P."/>
        </authorList>
    </citation>
    <scope>NUCLEOTIDE SEQUENCE [LARGE SCALE GENOMIC DNA]</scope>
    <source>
        <strain evidence="12 13">DSM 102030</strain>
    </source>
</reference>
<keyword evidence="5" id="KW-0963">Cytoplasm</keyword>
<dbReference type="PANTHER" id="PTHR11579">
    <property type="entry name" value="PROTEIN-L-ISOASPARTATE O-METHYLTRANSFERASE"/>
    <property type="match status" value="1"/>
</dbReference>
<evidence type="ECO:0000313" key="13">
    <source>
        <dbReference type="Proteomes" id="UP000523007"/>
    </source>
</evidence>
<dbReference type="InterPro" id="IPR029063">
    <property type="entry name" value="SAM-dependent_MTases_sf"/>
</dbReference>
<evidence type="ECO:0000256" key="8">
    <source>
        <dbReference type="ARBA" id="ARBA00022691"/>
    </source>
</evidence>
<dbReference type="EC" id="2.1.1.77" evidence="3"/>
<dbReference type="GO" id="GO:0004719">
    <property type="term" value="F:protein-L-isoaspartate (D-aspartate) O-methyltransferase activity"/>
    <property type="evidence" value="ECO:0007669"/>
    <property type="project" value="UniProtKB-EC"/>
</dbReference>
<gene>
    <name evidence="12" type="ORF">F4561_001898</name>
</gene>
<evidence type="ECO:0000256" key="2">
    <source>
        <dbReference type="ARBA" id="ARBA00005369"/>
    </source>
</evidence>
<evidence type="ECO:0000256" key="5">
    <source>
        <dbReference type="ARBA" id="ARBA00022490"/>
    </source>
</evidence>
<name>A0A7W7W263_9ACTN</name>
<evidence type="ECO:0000256" key="4">
    <source>
        <dbReference type="ARBA" id="ARBA00013346"/>
    </source>
</evidence>
<evidence type="ECO:0000256" key="1">
    <source>
        <dbReference type="ARBA" id="ARBA00004496"/>
    </source>
</evidence>
<evidence type="ECO:0000256" key="6">
    <source>
        <dbReference type="ARBA" id="ARBA00022603"/>
    </source>
</evidence>
<comment type="subcellular location">
    <subcellularLocation>
        <location evidence="1">Cytoplasm</location>
    </subcellularLocation>
</comment>
<evidence type="ECO:0000256" key="11">
    <source>
        <dbReference type="ARBA" id="ARBA00031350"/>
    </source>
</evidence>
<dbReference type="CDD" id="cd02440">
    <property type="entry name" value="AdoMet_MTases"/>
    <property type="match status" value="1"/>
</dbReference>
<sequence>MASPGPADLARLAPDEQWAQALHDAPRHLFAPETAMAFPPMEWLDRNEDPDAWWAAVYRDTSLITQVEDGATALTHDSATRKVWAWSSSLSEPRAVLGFLELLDPYPGDRVLEIGTGTGWTAALLSARVGASNVTTIEVDEQLAKIAAANLDEAGVVPHLVVGDGARGCPEAAPFDRVHVTCGVATIPYAWVEQTRLGGVVAFPWMHGAREGFRVRLVGTGDTAVGRIHGGASYMMLRAQRAPLLPIEGERRDSTSRIDPRRISRANSGLSAALAGLLPGVSISGGATNRTDGTFRVSLRENTSDSHAIAIQPADGGMAHVSQTGPRLLWDELETAYLTWVHWGQPGSDRFGLTVDQHGQSVWLDSPDNRITEGSR</sequence>
<protein>
    <recommendedName>
        <fullName evidence="4">Protein-L-isoaspartate O-methyltransferase</fullName>
        <ecNumber evidence="3">2.1.1.77</ecNumber>
    </recommendedName>
    <alternativeName>
        <fullName evidence="11">L-isoaspartyl protein carboxyl methyltransferase</fullName>
    </alternativeName>
    <alternativeName>
        <fullName evidence="9">Protein L-isoaspartyl methyltransferase</fullName>
    </alternativeName>
    <alternativeName>
        <fullName evidence="10">Protein-beta-aspartate methyltransferase</fullName>
    </alternativeName>
</protein>
<dbReference type="SUPFAM" id="SSF53335">
    <property type="entry name" value="S-adenosyl-L-methionine-dependent methyltransferases"/>
    <property type="match status" value="1"/>
</dbReference>
<organism evidence="12 13">
    <name type="scientific">Lipingzhangella halophila</name>
    <dbReference type="NCBI Taxonomy" id="1783352"/>
    <lineage>
        <taxon>Bacteria</taxon>
        <taxon>Bacillati</taxon>
        <taxon>Actinomycetota</taxon>
        <taxon>Actinomycetes</taxon>
        <taxon>Streptosporangiales</taxon>
        <taxon>Nocardiopsidaceae</taxon>
        <taxon>Lipingzhangella</taxon>
    </lineage>
</organism>
<dbReference type="PANTHER" id="PTHR11579:SF0">
    <property type="entry name" value="PROTEIN-L-ISOASPARTATE(D-ASPARTATE) O-METHYLTRANSFERASE"/>
    <property type="match status" value="1"/>
</dbReference>
<evidence type="ECO:0000256" key="7">
    <source>
        <dbReference type="ARBA" id="ARBA00022679"/>
    </source>
</evidence>
<dbReference type="InterPro" id="IPR000682">
    <property type="entry name" value="PCMT"/>
</dbReference>
<dbReference type="Gene3D" id="3.40.50.150">
    <property type="entry name" value="Vaccinia Virus protein VP39"/>
    <property type="match status" value="1"/>
</dbReference>
<dbReference type="EMBL" id="JACHJT010000001">
    <property type="protein sequence ID" value="MBB4931078.1"/>
    <property type="molecule type" value="Genomic_DNA"/>
</dbReference>
<evidence type="ECO:0000256" key="9">
    <source>
        <dbReference type="ARBA" id="ARBA00030757"/>
    </source>
</evidence>
<comment type="caution">
    <text evidence="12">The sequence shown here is derived from an EMBL/GenBank/DDBJ whole genome shotgun (WGS) entry which is preliminary data.</text>
</comment>
<dbReference type="AlphaFoldDB" id="A0A7W7W263"/>
<comment type="similarity">
    <text evidence="2">Belongs to the methyltransferase superfamily. L-isoaspartyl/D-aspartyl protein methyltransferase family.</text>
</comment>
<proteinExistence type="inferred from homology"/>
<keyword evidence="8" id="KW-0949">S-adenosyl-L-methionine</keyword>
<evidence type="ECO:0000256" key="3">
    <source>
        <dbReference type="ARBA" id="ARBA00011890"/>
    </source>
</evidence>
<dbReference type="Pfam" id="PF01135">
    <property type="entry name" value="PCMT"/>
    <property type="match status" value="1"/>
</dbReference>
<dbReference type="GO" id="GO:0032259">
    <property type="term" value="P:methylation"/>
    <property type="evidence" value="ECO:0007669"/>
    <property type="project" value="UniProtKB-KW"/>
</dbReference>
<dbReference type="RefSeq" id="WP_184576735.1">
    <property type="nucleotide sequence ID" value="NZ_JACHJT010000001.1"/>
</dbReference>
<dbReference type="GO" id="GO:0005737">
    <property type="term" value="C:cytoplasm"/>
    <property type="evidence" value="ECO:0007669"/>
    <property type="project" value="UniProtKB-SubCell"/>
</dbReference>